<keyword evidence="1" id="KW-0472">Membrane</keyword>
<accession>A0ABW3JVG7</accession>
<keyword evidence="1" id="KW-0812">Transmembrane</keyword>
<reference evidence="3" key="1">
    <citation type="journal article" date="2019" name="Int. J. Syst. Evol. Microbiol.">
        <title>The Global Catalogue of Microorganisms (GCM) 10K type strain sequencing project: providing services to taxonomists for standard genome sequencing and annotation.</title>
        <authorList>
            <consortium name="The Broad Institute Genomics Platform"/>
            <consortium name="The Broad Institute Genome Sequencing Center for Infectious Disease"/>
            <person name="Wu L."/>
            <person name="Ma J."/>
        </authorList>
    </citation>
    <scope>NUCLEOTIDE SEQUENCE [LARGE SCALE GENOMIC DNA]</scope>
    <source>
        <strain evidence="3">CCUG 60527</strain>
    </source>
</reference>
<gene>
    <name evidence="2" type="ORF">ACFQ1U_10205</name>
</gene>
<evidence type="ECO:0000256" key="1">
    <source>
        <dbReference type="SAM" id="Phobius"/>
    </source>
</evidence>
<feature type="transmembrane region" description="Helical" evidence="1">
    <location>
        <begin position="125"/>
        <end position="142"/>
    </location>
</feature>
<protein>
    <submittedName>
        <fullName evidence="2">Uncharacterized protein</fullName>
    </submittedName>
</protein>
<keyword evidence="3" id="KW-1185">Reference proteome</keyword>
<sequence>MKKYLYYLVLFLGFSALVSEVVNSFEETKLSYATFNSYKYFVAEEFKDTLCYAASGTNVSHDLKFYQGYLIKNKVEASLTGYKKFIDKIRLKNGNIPVWFCNINGVSELVFRTKSSPPNKPFFKIYFYVFCWIGSIYSLISLKKLKDEK</sequence>
<proteinExistence type="predicted"/>
<evidence type="ECO:0000313" key="3">
    <source>
        <dbReference type="Proteomes" id="UP001597062"/>
    </source>
</evidence>
<dbReference type="RefSeq" id="WP_386107979.1">
    <property type="nucleotide sequence ID" value="NZ_JBHTJR010000050.1"/>
</dbReference>
<dbReference type="Proteomes" id="UP001597062">
    <property type="component" value="Unassembled WGS sequence"/>
</dbReference>
<name>A0ABW3JVG7_9FLAO</name>
<comment type="caution">
    <text evidence="2">The sequence shown here is derived from an EMBL/GenBank/DDBJ whole genome shotgun (WGS) entry which is preliminary data.</text>
</comment>
<evidence type="ECO:0000313" key="2">
    <source>
        <dbReference type="EMBL" id="MFD0993576.1"/>
    </source>
</evidence>
<organism evidence="2 3">
    <name type="scientific">Tenacibaculum geojense</name>
    <dbReference type="NCBI Taxonomy" id="915352"/>
    <lineage>
        <taxon>Bacteria</taxon>
        <taxon>Pseudomonadati</taxon>
        <taxon>Bacteroidota</taxon>
        <taxon>Flavobacteriia</taxon>
        <taxon>Flavobacteriales</taxon>
        <taxon>Flavobacteriaceae</taxon>
        <taxon>Tenacibaculum</taxon>
    </lineage>
</organism>
<dbReference type="EMBL" id="JBHTJR010000050">
    <property type="protein sequence ID" value="MFD0993576.1"/>
    <property type="molecule type" value="Genomic_DNA"/>
</dbReference>
<keyword evidence="1" id="KW-1133">Transmembrane helix</keyword>